<evidence type="ECO:0000313" key="5">
    <source>
        <dbReference type="EMBL" id="OJJ47798.1"/>
    </source>
</evidence>
<dbReference type="Gene3D" id="3.40.50.1000">
    <property type="entry name" value="HAD superfamily/HAD-like"/>
    <property type="match status" value="1"/>
</dbReference>
<feature type="region of interest" description="Disordered" evidence="3">
    <location>
        <begin position="601"/>
        <end position="655"/>
    </location>
</feature>
<dbReference type="InterPro" id="IPR011948">
    <property type="entry name" value="Dullard_phosphatase"/>
</dbReference>
<feature type="compositionally biased region" description="Acidic residues" evidence="3">
    <location>
        <begin position="643"/>
        <end position="655"/>
    </location>
</feature>
<dbReference type="InterPro" id="IPR004274">
    <property type="entry name" value="FCP1_dom"/>
</dbReference>
<dbReference type="PROSITE" id="PS50969">
    <property type="entry name" value="FCP1"/>
    <property type="match status" value="1"/>
</dbReference>
<evidence type="ECO:0000256" key="2">
    <source>
        <dbReference type="ARBA" id="ARBA00022737"/>
    </source>
</evidence>
<dbReference type="NCBIfam" id="TIGR02251">
    <property type="entry name" value="HIF-SF_euk"/>
    <property type="match status" value="1"/>
</dbReference>
<dbReference type="OrthoDB" id="266138at2759"/>
<protein>
    <recommendedName>
        <fullName evidence="4">FCP1 homology domain-containing protein</fullName>
    </recommendedName>
</protein>
<evidence type="ECO:0000256" key="1">
    <source>
        <dbReference type="ARBA" id="ARBA00022614"/>
    </source>
</evidence>
<dbReference type="PANTHER" id="PTHR46652">
    <property type="entry name" value="LEUCINE-RICH REPEAT AND IQ DOMAIN-CONTAINING PROTEIN 1-RELATED"/>
    <property type="match status" value="1"/>
</dbReference>
<feature type="region of interest" description="Disordered" evidence="3">
    <location>
        <begin position="285"/>
        <end position="310"/>
    </location>
</feature>
<feature type="region of interest" description="Disordered" evidence="3">
    <location>
        <begin position="375"/>
        <end position="399"/>
    </location>
</feature>
<dbReference type="STRING" id="1073090.A0A1L9SKR6"/>
<dbReference type="GO" id="GO:0034198">
    <property type="term" value="P:cellular response to amino acid starvation"/>
    <property type="evidence" value="ECO:0007669"/>
    <property type="project" value="UniProtKB-ARBA"/>
</dbReference>
<dbReference type="PROSITE" id="PS51450">
    <property type="entry name" value="LRR"/>
    <property type="match status" value="9"/>
</dbReference>
<dbReference type="InterPro" id="IPR036412">
    <property type="entry name" value="HAD-like_sf"/>
</dbReference>
<feature type="compositionally biased region" description="Basic and acidic residues" evidence="3">
    <location>
        <begin position="115"/>
        <end position="135"/>
    </location>
</feature>
<dbReference type="SMART" id="SM00577">
    <property type="entry name" value="CPDc"/>
    <property type="match status" value="1"/>
</dbReference>
<dbReference type="FunFam" id="3.40.50.1000:FF:000043">
    <property type="entry name" value="General stress response phosphoprotein phosphatase Psr1/2"/>
    <property type="match status" value="1"/>
</dbReference>
<feature type="compositionally biased region" description="Polar residues" evidence="3">
    <location>
        <begin position="173"/>
        <end position="182"/>
    </location>
</feature>
<dbReference type="SUPFAM" id="SSF52058">
    <property type="entry name" value="L domain-like"/>
    <property type="match status" value="1"/>
</dbReference>
<dbReference type="Proteomes" id="UP000184188">
    <property type="component" value="Unassembled WGS sequence"/>
</dbReference>
<dbReference type="SMART" id="SM00365">
    <property type="entry name" value="LRR_SD22"/>
    <property type="match status" value="9"/>
</dbReference>
<evidence type="ECO:0000259" key="4">
    <source>
        <dbReference type="PROSITE" id="PS50969"/>
    </source>
</evidence>
<proteinExistence type="predicted"/>
<feature type="region of interest" description="Disordered" evidence="3">
    <location>
        <begin position="1"/>
        <end position="34"/>
    </location>
</feature>
<dbReference type="GeneID" id="34615661"/>
<feature type="domain" description="FCP1 homology" evidence="4">
    <location>
        <begin position="434"/>
        <end position="589"/>
    </location>
</feature>
<feature type="region of interest" description="Disordered" evidence="3">
    <location>
        <begin position="206"/>
        <end position="258"/>
    </location>
</feature>
<name>A0A1L9SKR6_9EURO</name>
<dbReference type="InterPro" id="IPR003591">
    <property type="entry name" value="Leu-rich_rpt_typical-subtyp"/>
</dbReference>
<feature type="compositionally biased region" description="Low complexity" evidence="3">
    <location>
        <begin position="65"/>
        <end position="81"/>
    </location>
</feature>
<feature type="compositionally biased region" description="Basic and acidic residues" evidence="3">
    <location>
        <begin position="611"/>
        <end position="632"/>
    </location>
</feature>
<evidence type="ECO:0000256" key="3">
    <source>
        <dbReference type="SAM" id="MobiDB-lite"/>
    </source>
</evidence>
<dbReference type="GO" id="GO:0045944">
    <property type="term" value="P:positive regulation of transcription by RNA polymerase II"/>
    <property type="evidence" value="ECO:0007669"/>
    <property type="project" value="UniProtKB-ARBA"/>
</dbReference>
<dbReference type="SMART" id="SM00369">
    <property type="entry name" value="LRR_TYP"/>
    <property type="match status" value="4"/>
</dbReference>
<dbReference type="GO" id="GO:0016791">
    <property type="term" value="F:phosphatase activity"/>
    <property type="evidence" value="ECO:0007669"/>
    <property type="project" value="InterPro"/>
</dbReference>
<dbReference type="Pfam" id="PF12799">
    <property type="entry name" value="LRR_4"/>
    <property type="match status" value="2"/>
</dbReference>
<dbReference type="EMBL" id="KV878340">
    <property type="protein sequence ID" value="OJJ47798.1"/>
    <property type="molecule type" value="Genomic_DNA"/>
</dbReference>
<feature type="compositionally biased region" description="Polar residues" evidence="3">
    <location>
        <begin position="7"/>
        <end position="16"/>
    </location>
</feature>
<keyword evidence="1" id="KW-0433">Leucine-rich repeat</keyword>
<gene>
    <name evidence="5" type="ORF">ASPZODRAFT_64001</name>
</gene>
<dbReference type="InterPro" id="IPR025875">
    <property type="entry name" value="Leu-rich_rpt_4"/>
</dbReference>
<dbReference type="SUPFAM" id="SSF56784">
    <property type="entry name" value="HAD-like"/>
    <property type="match status" value="1"/>
</dbReference>
<dbReference type="AlphaFoldDB" id="A0A1L9SKR6"/>
<dbReference type="PANTHER" id="PTHR46652:SF3">
    <property type="entry name" value="LEUCINE-RICH REPEAT-CONTAINING PROTEIN 9"/>
    <property type="match status" value="1"/>
</dbReference>
<feature type="region of interest" description="Disordered" evidence="3">
    <location>
        <begin position="64"/>
        <end position="187"/>
    </location>
</feature>
<keyword evidence="2" id="KW-0677">Repeat</keyword>
<dbReference type="RefSeq" id="XP_022582308.1">
    <property type="nucleotide sequence ID" value="XM_022729197.1"/>
</dbReference>
<sequence>MVGGSSELDSSPSATKSAPVEASMPAESSKAFLSPSFQEESIRCEFLTNQLSLFFFLKDPKSELASPSTAAGQSSQPAASSLTTPEGPGAASTDQPTDAVRKQRSLLPIPSRASSKADESTLNKVPEDAQDETGRRSSKLSLSKRRRDKSRGSSRRSRRDNLEMVNMDEPKVSTPSETQNSSRLEKKARASNKLLAFLSCCTTTDIDSEDATQPPKKTLKRPIVANRQPTPEKPDVNAGDSSTAESREHQEFSDEKQSLTVFSNQPSAGIEVDHTVISPGAAAQLDGAVSSTGPSPPEPTQTQDFEEDQAKVDVVTTTQTTTAATTTTTPPPDVAAAAATVAAVGSADEAIQTEDYAKPLDKQPDSHPAVVEDEIVPEDNSIGAHQDSDRESTGDDGQYSSHEELAVTMPTLPPPPLGPTDGQKQWLLPPQEVPLLGRKCLVLDLDETLVHSSFKVLDRADFTIPVEIEGQYHNIYVIKRPGVDQFMKRVGELYEVVVFTASVSKYGDPLLDQLDIHHVVHHRLFRDSCYNHQGNYVKVFGRDLRETIIIDNSPTSYIFHPQHAIPISSWFSDAHDNELLDLIPVLEDLAGAHVQDVSLLPPHLMSSDSPNDNHDASATMKDSKGWDGKQRYEPTAVITNPEALEDPDYSDPEAPPVEEIEADEDLLEDEDRDVEKLCLRQNQISRIDFPPSVAASLSELDLYDNLISHVKGLDEFRELTSLDLSFNKIKHIKNIAHLVKLTDLYFVQNKISKIEGLEGLSVLRNLELGANRIREIENLETLSALEELWLGKNKITEMKNLSSLQNLRIISIQSNRLTSITGLSDLPNLEELYISHNAITELTGLEANTALRVLDFSNNQVSKLEHISHLAKLEELWASNNQLANFDEVERELRDKEHLETVYFEGNPLQMKAPALYRNKVRLAIPHIMKIDASTFHRTHATLNRNHADLC</sequence>
<dbReference type="Gene3D" id="3.80.10.10">
    <property type="entry name" value="Ribonuclease Inhibitor"/>
    <property type="match status" value="2"/>
</dbReference>
<evidence type="ECO:0000313" key="6">
    <source>
        <dbReference type="Proteomes" id="UP000184188"/>
    </source>
</evidence>
<dbReference type="GO" id="GO:0009651">
    <property type="term" value="P:response to salt stress"/>
    <property type="evidence" value="ECO:0007669"/>
    <property type="project" value="UniProtKB-ARBA"/>
</dbReference>
<feature type="compositionally biased region" description="Basic and acidic residues" evidence="3">
    <location>
        <begin position="245"/>
        <end position="257"/>
    </location>
</feature>
<dbReference type="VEuPathDB" id="FungiDB:ASPZODRAFT_64001"/>
<feature type="compositionally biased region" description="Basic residues" evidence="3">
    <location>
        <begin position="136"/>
        <end position="158"/>
    </location>
</feature>
<keyword evidence="6" id="KW-1185">Reference proteome</keyword>
<reference evidence="6" key="1">
    <citation type="journal article" date="2017" name="Genome Biol.">
        <title>Comparative genomics reveals high biological diversity and specific adaptations in the industrially and medically important fungal genus Aspergillus.</title>
        <authorList>
            <person name="de Vries R.P."/>
            <person name="Riley R."/>
            <person name="Wiebenga A."/>
            <person name="Aguilar-Osorio G."/>
            <person name="Amillis S."/>
            <person name="Uchima C.A."/>
            <person name="Anderluh G."/>
            <person name="Asadollahi M."/>
            <person name="Askin M."/>
            <person name="Barry K."/>
            <person name="Battaglia E."/>
            <person name="Bayram O."/>
            <person name="Benocci T."/>
            <person name="Braus-Stromeyer S.A."/>
            <person name="Caldana C."/>
            <person name="Canovas D."/>
            <person name="Cerqueira G.C."/>
            <person name="Chen F."/>
            <person name="Chen W."/>
            <person name="Choi C."/>
            <person name="Clum A."/>
            <person name="Dos Santos R.A."/>
            <person name="Damasio A.R."/>
            <person name="Diallinas G."/>
            <person name="Emri T."/>
            <person name="Fekete E."/>
            <person name="Flipphi M."/>
            <person name="Freyberg S."/>
            <person name="Gallo A."/>
            <person name="Gournas C."/>
            <person name="Habgood R."/>
            <person name="Hainaut M."/>
            <person name="Harispe M.L."/>
            <person name="Henrissat B."/>
            <person name="Hilden K.S."/>
            <person name="Hope R."/>
            <person name="Hossain A."/>
            <person name="Karabika E."/>
            <person name="Karaffa L."/>
            <person name="Karanyi Z."/>
            <person name="Krasevec N."/>
            <person name="Kuo A."/>
            <person name="Kusch H."/>
            <person name="LaButti K."/>
            <person name="Lagendijk E.L."/>
            <person name="Lapidus A."/>
            <person name="Levasseur A."/>
            <person name="Lindquist E."/>
            <person name="Lipzen A."/>
            <person name="Logrieco A.F."/>
            <person name="MacCabe A."/>
            <person name="Maekelae M.R."/>
            <person name="Malavazi I."/>
            <person name="Melin P."/>
            <person name="Meyer V."/>
            <person name="Mielnichuk N."/>
            <person name="Miskei M."/>
            <person name="Molnar A.P."/>
            <person name="Mule G."/>
            <person name="Ngan C.Y."/>
            <person name="Orejas M."/>
            <person name="Orosz E."/>
            <person name="Ouedraogo J.P."/>
            <person name="Overkamp K.M."/>
            <person name="Park H.-S."/>
            <person name="Perrone G."/>
            <person name="Piumi F."/>
            <person name="Punt P.J."/>
            <person name="Ram A.F."/>
            <person name="Ramon A."/>
            <person name="Rauscher S."/>
            <person name="Record E."/>
            <person name="Riano-Pachon D.M."/>
            <person name="Robert V."/>
            <person name="Roehrig J."/>
            <person name="Ruller R."/>
            <person name="Salamov A."/>
            <person name="Salih N.S."/>
            <person name="Samson R.A."/>
            <person name="Sandor E."/>
            <person name="Sanguinetti M."/>
            <person name="Schuetze T."/>
            <person name="Sepcic K."/>
            <person name="Shelest E."/>
            <person name="Sherlock G."/>
            <person name="Sophianopoulou V."/>
            <person name="Squina F.M."/>
            <person name="Sun H."/>
            <person name="Susca A."/>
            <person name="Todd R.B."/>
            <person name="Tsang A."/>
            <person name="Unkles S.E."/>
            <person name="van de Wiele N."/>
            <person name="van Rossen-Uffink D."/>
            <person name="Oliveira J.V."/>
            <person name="Vesth T.C."/>
            <person name="Visser J."/>
            <person name="Yu J.-H."/>
            <person name="Zhou M."/>
            <person name="Andersen M.R."/>
            <person name="Archer D.B."/>
            <person name="Baker S.E."/>
            <person name="Benoit I."/>
            <person name="Brakhage A.A."/>
            <person name="Braus G.H."/>
            <person name="Fischer R."/>
            <person name="Frisvad J.C."/>
            <person name="Goldman G.H."/>
            <person name="Houbraken J."/>
            <person name="Oakley B."/>
            <person name="Pocsi I."/>
            <person name="Scazzocchio C."/>
            <person name="Seiboth B."/>
            <person name="vanKuyk P.A."/>
            <person name="Wortman J."/>
            <person name="Dyer P.S."/>
            <person name="Grigoriev I.V."/>
        </authorList>
    </citation>
    <scope>NUCLEOTIDE SEQUENCE [LARGE SCALE GENOMIC DNA]</scope>
    <source>
        <strain evidence="6">CBS 506.65</strain>
    </source>
</reference>
<dbReference type="Pfam" id="PF03031">
    <property type="entry name" value="NIF"/>
    <property type="match status" value="1"/>
</dbReference>
<dbReference type="InterPro" id="IPR032675">
    <property type="entry name" value="LRR_dom_sf"/>
</dbReference>
<dbReference type="InterPro" id="IPR023214">
    <property type="entry name" value="HAD_sf"/>
</dbReference>
<dbReference type="InterPro" id="IPR050836">
    <property type="entry name" value="SDS22/Internalin_LRR"/>
</dbReference>
<organism evidence="5 6">
    <name type="scientific">Penicilliopsis zonata CBS 506.65</name>
    <dbReference type="NCBI Taxonomy" id="1073090"/>
    <lineage>
        <taxon>Eukaryota</taxon>
        <taxon>Fungi</taxon>
        <taxon>Dikarya</taxon>
        <taxon>Ascomycota</taxon>
        <taxon>Pezizomycotina</taxon>
        <taxon>Eurotiomycetes</taxon>
        <taxon>Eurotiomycetidae</taxon>
        <taxon>Eurotiales</taxon>
        <taxon>Aspergillaceae</taxon>
        <taxon>Penicilliopsis</taxon>
    </lineage>
</organism>
<accession>A0A1L9SKR6</accession>
<dbReference type="GO" id="GO:1904262">
    <property type="term" value="P:negative regulation of TORC1 signaling"/>
    <property type="evidence" value="ECO:0007669"/>
    <property type="project" value="UniProtKB-ARBA"/>
</dbReference>
<dbReference type="InterPro" id="IPR001611">
    <property type="entry name" value="Leu-rich_rpt"/>
</dbReference>
<dbReference type="CDD" id="cd07521">
    <property type="entry name" value="HAD_FCP1-like"/>
    <property type="match status" value="1"/>
</dbReference>